<dbReference type="NCBIfam" id="TIGR00129">
    <property type="entry name" value="fdhD_narQ"/>
    <property type="match status" value="1"/>
</dbReference>
<dbReference type="EMBL" id="SNYW01000002">
    <property type="protein sequence ID" value="TDQ85449.1"/>
    <property type="molecule type" value="Genomic_DNA"/>
</dbReference>
<dbReference type="GO" id="GO:0097163">
    <property type="term" value="F:sulfur carrier activity"/>
    <property type="evidence" value="ECO:0007669"/>
    <property type="project" value="UniProtKB-UniRule"/>
</dbReference>
<comment type="function">
    <text evidence="3">Required for formate dehydrogenase (FDH) activity. Acts as a sulfur carrier protein that transfers sulfur from IscS to the molybdenum cofactor prior to its insertion into FDH.</text>
</comment>
<dbReference type="InterPro" id="IPR003786">
    <property type="entry name" value="FdhD"/>
</dbReference>
<dbReference type="Gene3D" id="3.40.140.10">
    <property type="entry name" value="Cytidine Deaminase, domain 2"/>
    <property type="match status" value="1"/>
</dbReference>
<evidence type="ECO:0000256" key="3">
    <source>
        <dbReference type="HAMAP-Rule" id="MF_00187"/>
    </source>
</evidence>
<evidence type="ECO:0000256" key="2">
    <source>
        <dbReference type="ARBA" id="ARBA00023150"/>
    </source>
</evidence>
<dbReference type="Proteomes" id="UP000295783">
    <property type="component" value="Unassembled WGS sequence"/>
</dbReference>
<dbReference type="HAMAP" id="MF_00187">
    <property type="entry name" value="FdhD"/>
    <property type="match status" value="1"/>
</dbReference>
<evidence type="ECO:0000256" key="1">
    <source>
        <dbReference type="ARBA" id="ARBA00022490"/>
    </source>
</evidence>
<feature type="active site" description="Cysteine persulfide intermediate" evidence="3">
    <location>
        <position position="125"/>
    </location>
</feature>
<dbReference type="PANTHER" id="PTHR30592:SF1">
    <property type="entry name" value="SULFUR CARRIER PROTEIN FDHD"/>
    <property type="match status" value="1"/>
</dbReference>
<keyword evidence="2 3" id="KW-0501">Molybdenum cofactor biosynthesis</keyword>
<comment type="similarity">
    <text evidence="3">Belongs to the FdhD family.</text>
</comment>
<dbReference type="SUPFAM" id="SSF53927">
    <property type="entry name" value="Cytidine deaminase-like"/>
    <property type="match status" value="1"/>
</dbReference>
<dbReference type="Pfam" id="PF02634">
    <property type="entry name" value="FdhD-NarQ"/>
    <property type="match status" value="1"/>
</dbReference>
<gene>
    <name evidence="3" type="primary">fdhD</name>
    <name evidence="4" type="ORF">A8950_0235</name>
</gene>
<reference evidence="4 5" key="1">
    <citation type="submission" date="2019-03" db="EMBL/GenBank/DDBJ databases">
        <title>Genomic Encyclopedia of Type Strains, Phase III (KMG-III): the genomes of soil and plant-associated and newly described type strains.</title>
        <authorList>
            <person name="Whitman W."/>
        </authorList>
    </citation>
    <scope>NUCLEOTIDE SEQUENCE [LARGE SCALE GENOMIC DNA]</scope>
    <source>
        <strain evidence="4 5">CGMCC 1.7660</strain>
    </source>
</reference>
<dbReference type="GO" id="GO:0016783">
    <property type="term" value="F:sulfurtransferase activity"/>
    <property type="evidence" value="ECO:0007669"/>
    <property type="project" value="InterPro"/>
</dbReference>
<evidence type="ECO:0000313" key="5">
    <source>
        <dbReference type="Proteomes" id="UP000295783"/>
    </source>
</evidence>
<organism evidence="4 5">
    <name type="scientific">Dongia mobilis</name>
    <dbReference type="NCBI Taxonomy" id="578943"/>
    <lineage>
        <taxon>Bacteria</taxon>
        <taxon>Pseudomonadati</taxon>
        <taxon>Pseudomonadota</taxon>
        <taxon>Alphaproteobacteria</taxon>
        <taxon>Rhodospirillales</taxon>
        <taxon>Dongiaceae</taxon>
        <taxon>Dongia</taxon>
    </lineage>
</organism>
<name>A0A4R6WYX7_9PROT</name>
<dbReference type="PIRSF" id="PIRSF015626">
    <property type="entry name" value="FdhD"/>
    <property type="match status" value="1"/>
</dbReference>
<sequence>MKTRPQDGGRDLAGALPPVVAPVRLRQLTFDGRQFDRLDPLVEEVPVALVYNGVSHAVMMASPADLEDFARGFSLCEGIIDKADEIRAVEAIAHEKGIELQIELAAERFWRLKERRRTLAGRTGCGLCGIDSLEEVARDLPVLPEGSQPDGDRVALAAIERGLAALPAAQVWNAEARALHAAAFCDRDGNLRLLREDVGRHNALDKMIGALVTAGIDPASGFALITSRCSVEMAQKAIVAGIRVLVAVSAPTLMARRLAQANNLTLAALARQDSLLVVAHGERIDMESRQ</sequence>
<keyword evidence="1 3" id="KW-0963">Cytoplasm</keyword>
<comment type="subcellular location">
    <subcellularLocation>
        <location evidence="3">Cytoplasm</location>
    </subcellularLocation>
</comment>
<protein>
    <recommendedName>
        <fullName evidence="3">Sulfur carrier protein FdhD</fullName>
    </recommendedName>
</protein>
<dbReference type="GO" id="GO:0006777">
    <property type="term" value="P:Mo-molybdopterin cofactor biosynthetic process"/>
    <property type="evidence" value="ECO:0007669"/>
    <property type="project" value="UniProtKB-UniRule"/>
</dbReference>
<dbReference type="OrthoDB" id="3197277at2"/>
<dbReference type="GO" id="GO:0005737">
    <property type="term" value="C:cytoplasm"/>
    <property type="evidence" value="ECO:0007669"/>
    <property type="project" value="UniProtKB-SubCell"/>
</dbReference>
<dbReference type="InterPro" id="IPR016193">
    <property type="entry name" value="Cytidine_deaminase-like"/>
</dbReference>
<proteinExistence type="inferred from homology"/>
<keyword evidence="5" id="KW-1185">Reference proteome</keyword>
<evidence type="ECO:0000313" key="4">
    <source>
        <dbReference type="EMBL" id="TDQ85449.1"/>
    </source>
</evidence>
<dbReference type="PANTHER" id="PTHR30592">
    <property type="entry name" value="FORMATE DEHYDROGENASE"/>
    <property type="match status" value="1"/>
</dbReference>
<accession>A0A4R6WYX7</accession>
<dbReference type="RefSeq" id="WP_133611654.1">
    <property type="nucleotide sequence ID" value="NZ_SNYW01000002.1"/>
</dbReference>
<dbReference type="AlphaFoldDB" id="A0A4R6WYX7"/>
<comment type="caution">
    <text evidence="4">The sequence shown here is derived from an EMBL/GenBank/DDBJ whole genome shotgun (WGS) entry which is preliminary data.</text>
</comment>
<comment type="caution">
    <text evidence="3">Lacks conserved residue(s) required for the propagation of feature annotation.</text>
</comment>
<dbReference type="Gene3D" id="3.10.20.10">
    <property type="match status" value="1"/>
</dbReference>